<name>A0ABP6JZC4_9ACTN</name>
<evidence type="ECO:0000313" key="2">
    <source>
        <dbReference type="Proteomes" id="UP001500403"/>
    </source>
</evidence>
<dbReference type="EMBL" id="BAAAUD010000040">
    <property type="protein sequence ID" value="GAA2951437.1"/>
    <property type="molecule type" value="Genomic_DNA"/>
</dbReference>
<organism evidence="1 2">
    <name type="scientific">Streptomyces enissocaesilis</name>
    <dbReference type="NCBI Taxonomy" id="332589"/>
    <lineage>
        <taxon>Bacteria</taxon>
        <taxon>Bacillati</taxon>
        <taxon>Actinomycetota</taxon>
        <taxon>Actinomycetes</taxon>
        <taxon>Kitasatosporales</taxon>
        <taxon>Streptomycetaceae</taxon>
        <taxon>Streptomyces</taxon>
        <taxon>Streptomyces rochei group</taxon>
    </lineage>
</organism>
<reference evidence="2" key="1">
    <citation type="journal article" date="2019" name="Int. J. Syst. Evol. Microbiol.">
        <title>The Global Catalogue of Microorganisms (GCM) 10K type strain sequencing project: providing services to taxonomists for standard genome sequencing and annotation.</title>
        <authorList>
            <consortium name="The Broad Institute Genomics Platform"/>
            <consortium name="The Broad Institute Genome Sequencing Center for Infectious Disease"/>
            <person name="Wu L."/>
            <person name="Ma J."/>
        </authorList>
    </citation>
    <scope>NUCLEOTIDE SEQUENCE [LARGE SCALE GENOMIC DNA]</scope>
    <source>
        <strain evidence="2">JCM 9088</strain>
    </source>
</reference>
<sequence>MCGLSFPSDGVPFYRRAEIRCETVGVPRLGFVDGSAPPVVSGTVVPGGLAVVDTATKNTVAT</sequence>
<comment type="caution">
    <text evidence="1">The sequence shown here is derived from an EMBL/GenBank/DDBJ whole genome shotgun (WGS) entry which is preliminary data.</text>
</comment>
<keyword evidence="2" id="KW-1185">Reference proteome</keyword>
<evidence type="ECO:0000313" key="1">
    <source>
        <dbReference type="EMBL" id="GAA2951437.1"/>
    </source>
</evidence>
<protein>
    <submittedName>
        <fullName evidence="1">Uncharacterized protein</fullName>
    </submittedName>
</protein>
<accession>A0ABP6JZC4</accession>
<proteinExistence type="predicted"/>
<dbReference type="Proteomes" id="UP001500403">
    <property type="component" value="Unassembled WGS sequence"/>
</dbReference>
<gene>
    <name evidence="1" type="ORF">GCM10010446_40830</name>
</gene>